<dbReference type="GO" id="GO:0042410">
    <property type="term" value="F:6-carboxyhexanoate-CoA ligase activity"/>
    <property type="evidence" value="ECO:0007669"/>
    <property type="project" value="UniProtKB-UniRule"/>
</dbReference>
<gene>
    <name evidence="11" type="primary">bioW</name>
    <name evidence="13" type="ORF">BTO30_10545</name>
</gene>
<protein>
    <recommendedName>
        <fullName evidence="4 11">6-carboxyhexanoate--CoA ligase</fullName>
        <ecNumber evidence="4 11">6.2.1.14</ecNumber>
    </recommendedName>
    <alternativeName>
        <fullName evidence="11">Pimeloyl-CoA synthase</fullName>
    </alternativeName>
</protein>
<comment type="catalytic activity">
    <reaction evidence="10 11">
        <text>heptanedioate + ATP + CoA = 6-carboxyhexanoyl-CoA + AMP + diphosphate</text>
        <dbReference type="Rhea" id="RHEA:14781"/>
        <dbReference type="ChEBI" id="CHEBI:30616"/>
        <dbReference type="ChEBI" id="CHEBI:33019"/>
        <dbReference type="ChEBI" id="CHEBI:36165"/>
        <dbReference type="ChEBI" id="CHEBI:57287"/>
        <dbReference type="ChEBI" id="CHEBI:57360"/>
        <dbReference type="ChEBI" id="CHEBI:456215"/>
        <dbReference type="EC" id="6.2.1.14"/>
    </reaction>
</comment>
<evidence type="ECO:0000256" key="2">
    <source>
        <dbReference type="ARBA" id="ARBA00005075"/>
    </source>
</evidence>
<evidence type="ECO:0000256" key="12">
    <source>
        <dbReference type="SAM" id="MobiDB-lite"/>
    </source>
</evidence>
<evidence type="ECO:0000256" key="8">
    <source>
        <dbReference type="ARBA" id="ARBA00022840"/>
    </source>
</evidence>
<dbReference type="HAMAP" id="MF_00668">
    <property type="entry name" value="BioW"/>
    <property type="match status" value="1"/>
</dbReference>
<feature type="region of interest" description="Disordered" evidence="12">
    <location>
        <begin position="1"/>
        <end position="20"/>
    </location>
</feature>
<dbReference type="GO" id="GO:0005524">
    <property type="term" value="F:ATP binding"/>
    <property type="evidence" value="ECO:0007669"/>
    <property type="project" value="UniProtKB-KW"/>
</dbReference>
<dbReference type="NCBIfam" id="NF002360">
    <property type="entry name" value="PRK01322.1"/>
    <property type="match status" value="1"/>
</dbReference>
<evidence type="ECO:0000256" key="6">
    <source>
        <dbReference type="ARBA" id="ARBA00022741"/>
    </source>
</evidence>
<evidence type="ECO:0000256" key="9">
    <source>
        <dbReference type="ARBA" id="ARBA00022842"/>
    </source>
</evidence>
<evidence type="ECO:0000313" key="13">
    <source>
        <dbReference type="EMBL" id="OLN22285.1"/>
    </source>
</evidence>
<proteinExistence type="inferred from homology"/>
<dbReference type="STRING" id="1714264.BTO30_10545"/>
<keyword evidence="14" id="KW-1185">Reference proteome</keyword>
<evidence type="ECO:0000256" key="5">
    <source>
        <dbReference type="ARBA" id="ARBA00022598"/>
    </source>
</evidence>
<evidence type="ECO:0000256" key="3">
    <source>
        <dbReference type="ARBA" id="ARBA00011738"/>
    </source>
</evidence>
<evidence type="ECO:0000256" key="11">
    <source>
        <dbReference type="HAMAP-Rule" id="MF_00668"/>
    </source>
</evidence>
<comment type="cofactor">
    <cofactor evidence="1 11">
        <name>Mg(2+)</name>
        <dbReference type="ChEBI" id="CHEBI:18420"/>
    </cofactor>
</comment>
<sequence length="247" mass="27336">MYSVRMRAAEGGPHEQGGFHISGGETLVPKALLEETARTLIQKALKHSRGDADFIQLTIEKVAEEELLRLAPLAVSTVAVKSVEEGRLQAGEYLQRFGVSEKAIAIGMNLLQSSSNLRGAVVLNARSGERLDHRGMRGVRATRMGWSREGYVRWSAMYPELASPRIAEALVLATKVAHAPFLVAELCWSDDPEYVTGYVSNREKGYVRITHLKEKGDMNGGRIFFVSDDSELESFIAYLEQKSVLLL</sequence>
<keyword evidence="5 11" id="KW-0436">Ligase</keyword>
<dbReference type="NCBIfam" id="TIGR01204">
    <property type="entry name" value="bioW"/>
    <property type="match status" value="1"/>
</dbReference>
<evidence type="ECO:0000256" key="1">
    <source>
        <dbReference type="ARBA" id="ARBA00001946"/>
    </source>
</evidence>
<organism evidence="13 14">
    <name type="scientific">Domibacillus antri</name>
    <dbReference type="NCBI Taxonomy" id="1714264"/>
    <lineage>
        <taxon>Bacteria</taxon>
        <taxon>Bacillati</taxon>
        <taxon>Bacillota</taxon>
        <taxon>Bacilli</taxon>
        <taxon>Bacillales</taxon>
        <taxon>Bacillaceae</taxon>
        <taxon>Domibacillus</taxon>
    </lineage>
</organism>
<accession>A0A1Q8Q4R4</accession>
<comment type="pathway">
    <text evidence="2 11">Metabolic intermediate metabolism; pimeloyl-CoA biosynthesis; pimeloyl-CoA from pimelate: step 1/1.</text>
</comment>
<comment type="similarity">
    <text evidence="11">Belongs to the BioW family.</text>
</comment>
<comment type="function">
    <text evidence="11">Catalyzes the transformation of pimelate into pimeloyl-CoA with concomitant hydrolysis of ATP to AMP.</text>
</comment>
<reference evidence="13 14" key="1">
    <citation type="submission" date="2016-12" db="EMBL/GenBank/DDBJ databases">
        <title>Domibacillus antri genome sequencing.</title>
        <authorList>
            <person name="Verma A."/>
            <person name="Krishnamurthi S."/>
        </authorList>
    </citation>
    <scope>NUCLEOTIDE SEQUENCE [LARGE SCALE GENOMIC DNA]</scope>
    <source>
        <strain evidence="13 14">XD80</strain>
    </source>
</reference>
<dbReference type="EC" id="6.2.1.14" evidence="4 11"/>
<dbReference type="InterPro" id="IPR005499">
    <property type="entry name" value="BioW"/>
</dbReference>
<dbReference type="EMBL" id="MSDU01000022">
    <property type="protein sequence ID" value="OLN22285.1"/>
    <property type="molecule type" value="Genomic_DNA"/>
</dbReference>
<comment type="caution">
    <text evidence="13">The sequence shown here is derived from an EMBL/GenBank/DDBJ whole genome shotgun (WGS) entry which is preliminary data.</text>
</comment>
<dbReference type="Pfam" id="PF03744">
    <property type="entry name" value="BioW"/>
    <property type="match status" value="1"/>
</dbReference>
<keyword evidence="9 11" id="KW-0460">Magnesium</keyword>
<dbReference type="Proteomes" id="UP000185568">
    <property type="component" value="Unassembled WGS sequence"/>
</dbReference>
<dbReference type="GO" id="GO:0000287">
    <property type="term" value="F:magnesium ion binding"/>
    <property type="evidence" value="ECO:0007669"/>
    <property type="project" value="UniProtKB-UniRule"/>
</dbReference>
<keyword evidence="7 11" id="KW-0093">Biotin biosynthesis</keyword>
<name>A0A1Q8Q4R4_9BACI</name>
<keyword evidence="8 11" id="KW-0067">ATP-binding</keyword>
<comment type="subunit">
    <text evidence="3 11">Homodimer.</text>
</comment>
<keyword evidence="6 11" id="KW-0547">Nucleotide-binding</keyword>
<dbReference type="UniPathway" id="UPA00999">
    <property type="reaction ID" value="UER00351"/>
</dbReference>
<evidence type="ECO:0000313" key="14">
    <source>
        <dbReference type="Proteomes" id="UP000185568"/>
    </source>
</evidence>
<evidence type="ECO:0000256" key="10">
    <source>
        <dbReference type="ARBA" id="ARBA00049553"/>
    </source>
</evidence>
<dbReference type="GO" id="GO:0009102">
    <property type="term" value="P:biotin biosynthetic process"/>
    <property type="evidence" value="ECO:0007669"/>
    <property type="project" value="UniProtKB-UniRule"/>
</dbReference>
<evidence type="ECO:0000256" key="4">
    <source>
        <dbReference type="ARBA" id="ARBA00012984"/>
    </source>
</evidence>
<dbReference type="AlphaFoldDB" id="A0A1Q8Q4R4"/>
<evidence type="ECO:0000256" key="7">
    <source>
        <dbReference type="ARBA" id="ARBA00022756"/>
    </source>
</evidence>